<evidence type="ECO:0000259" key="7">
    <source>
        <dbReference type="Pfam" id="PF10414"/>
    </source>
</evidence>
<comment type="pathway">
    <text evidence="1">Porphyrin-containing compound metabolism; siroheme biosynthesis; sirohydrochlorin from precorrin-2: step 1/1.</text>
</comment>
<dbReference type="RefSeq" id="WP_243450615.1">
    <property type="nucleotide sequence ID" value="NZ_BMJM01000004.1"/>
</dbReference>
<reference evidence="8" key="1">
    <citation type="journal article" date="2014" name="Int. J. Syst. Evol. Microbiol.">
        <title>Complete genome sequence of Corynebacterium casei LMG S-19264T (=DSM 44701T), isolated from a smear-ripened cheese.</title>
        <authorList>
            <consortium name="US DOE Joint Genome Institute (JGI-PGF)"/>
            <person name="Walter F."/>
            <person name="Albersmeier A."/>
            <person name="Kalinowski J."/>
            <person name="Ruckert C."/>
        </authorList>
    </citation>
    <scope>NUCLEOTIDE SEQUENCE</scope>
    <source>
        <strain evidence="8">CGMCC 1.15519</strain>
    </source>
</reference>
<organism evidence="8 9">
    <name type="scientific">Sandarakinorhabdus glacialis</name>
    <dbReference type="NCBI Taxonomy" id="1614636"/>
    <lineage>
        <taxon>Bacteria</taxon>
        <taxon>Pseudomonadati</taxon>
        <taxon>Pseudomonadota</taxon>
        <taxon>Alphaproteobacteria</taxon>
        <taxon>Sphingomonadales</taxon>
        <taxon>Sphingosinicellaceae</taxon>
        <taxon>Sandarakinorhabdus</taxon>
    </lineage>
</organism>
<proteinExistence type="predicted"/>
<evidence type="ECO:0000256" key="1">
    <source>
        <dbReference type="ARBA" id="ARBA00005010"/>
    </source>
</evidence>
<name>A0A916ZRW9_9SPHN</name>
<dbReference type="GO" id="GO:0019354">
    <property type="term" value="P:siroheme biosynthetic process"/>
    <property type="evidence" value="ECO:0007669"/>
    <property type="project" value="InterPro"/>
</dbReference>
<dbReference type="PANTHER" id="PTHR35330:SF1">
    <property type="entry name" value="SIROHEME BIOSYNTHESIS PROTEIN MET8"/>
    <property type="match status" value="1"/>
</dbReference>
<evidence type="ECO:0000256" key="3">
    <source>
        <dbReference type="ARBA" id="ARBA00023002"/>
    </source>
</evidence>
<dbReference type="InterPro" id="IPR006367">
    <property type="entry name" value="Sirohaem_synthase_N"/>
</dbReference>
<dbReference type="EC" id="1.3.1.76" evidence="2"/>
<keyword evidence="9" id="KW-1185">Reference proteome</keyword>
<evidence type="ECO:0000313" key="8">
    <source>
        <dbReference type="EMBL" id="GGE09348.1"/>
    </source>
</evidence>
<sequence length="257" mass="26093">MDVLPIFLNLRGREVIVLGDGEAAAAKARLVVAAGGIIAGEDATDPVAAFVGIDDEAEALAAAVRLRARGMLVNVVDRPAASDFLMGAIIDRSPVVVAVSTGGATASLSRALRGRLEALLPASLGALAAAIGSARGAASARHPSMADRRRLWERALTEGGMLDPLRAVTDAGAAVAAAIAGGSAAVTEVLVIPVTSTDPGELTLNQLAALGRCDALVVEGDVPPAVTDRARRDAVRLDTLAPVEGLTVVLQVREHKS</sequence>
<dbReference type="Gene3D" id="3.30.160.110">
    <property type="entry name" value="Siroheme synthase, domain 2"/>
    <property type="match status" value="1"/>
</dbReference>
<dbReference type="Pfam" id="PF10414">
    <property type="entry name" value="CysG_dimeriser"/>
    <property type="match status" value="1"/>
</dbReference>
<dbReference type="Gene3D" id="1.10.8.210">
    <property type="entry name" value="Sirohaem synthase, dimerisation domain"/>
    <property type="match status" value="1"/>
</dbReference>
<comment type="caution">
    <text evidence="8">The sequence shown here is derived from an EMBL/GenBank/DDBJ whole genome shotgun (WGS) entry which is preliminary data.</text>
</comment>
<dbReference type="InterPro" id="IPR037115">
    <property type="entry name" value="Sirohaem_synt_dimer_dom_sf"/>
</dbReference>
<dbReference type="SUPFAM" id="SSF75615">
    <property type="entry name" value="Siroheme synthase middle domains-like"/>
    <property type="match status" value="1"/>
</dbReference>
<evidence type="ECO:0000256" key="4">
    <source>
        <dbReference type="ARBA" id="ARBA00023027"/>
    </source>
</evidence>
<dbReference type="Gene3D" id="3.40.50.720">
    <property type="entry name" value="NAD(P)-binding Rossmann-like Domain"/>
    <property type="match status" value="1"/>
</dbReference>
<feature type="domain" description="Sirohaem synthase dimerisation" evidence="7">
    <location>
        <begin position="123"/>
        <end position="166"/>
    </location>
</feature>
<comment type="catalytic activity">
    <reaction evidence="6">
        <text>precorrin-2 + NAD(+) = sirohydrochlorin + NADH + 2 H(+)</text>
        <dbReference type="Rhea" id="RHEA:15613"/>
        <dbReference type="ChEBI" id="CHEBI:15378"/>
        <dbReference type="ChEBI" id="CHEBI:57540"/>
        <dbReference type="ChEBI" id="CHEBI:57945"/>
        <dbReference type="ChEBI" id="CHEBI:58351"/>
        <dbReference type="ChEBI" id="CHEBI:58827"/>
        <dbReference type="EC" id="1.3.1.76"/>
    </reaction>
</comment>
<evidence type="ECO:0000256" key="5">
    <source>
        <dbReference type="ARBA" id="ARBA00023244"/>
    </source>
</evidence>
<gene>
    <name evidence="8" type="ORF">GCM10011529_14630</name>
</gene>
<keyword evidence="4" id="KW-0520">NAD</keyword>
<dbReference type="GO" id="GO:0043115">
    <property type="term" value="F:precorrin-2 dehydrogenase activity"/>
    <property type="evidence" value="ECO:0007669"/>
    <property type="project" value="UniProtKB-EC"/>
</dbReference>
<dbReference type="InterPro" id="IPR036291">
    <property type="entry name" value="NAD(P)-bd_dom_sf"/>
</dbReference>
<dbReference type="GO" id="GO:0004325">
    <property type="term" value="F:ferrochelatase activity"/>
    <property type="evidence" value="ECO:0007669"/>
    <property type="project" value="InterPro"/>
</dbReference>
<dbReference type="InterPro" id="IPR019478">
    <property type="entry name" value="Sirohaem_synthase_dimer_dom"/>
</dbReference>
<dbReference type="AlphaFoldDB" id="A0A916ZRW9"/>
<accession>A0A916ZRW9</accession>
<dbReference type="NCBIfam" id="TIGR01470">
    <property type="entry name" value="cysG_Nterm"/>
    <property type="match status" value="1"/>
</dbReference>
<keyword evidence="5" id="KW-0627">Porphyrin biosynthesis</keyword>
<dbReference type="PANTHER" id="PTHR35330">
    <property type="entry name" value="SIROHEME BIOSYNTHESIS PROTEIN MET8"/>
    <property type="match status" value="1"/>
</dbReference>
<dbReference type="InterPro" id="IPR028161">
    <property type="entry name" value="Met8-like"/>
</dbReference>
<evidence type="ECO:0000313" key="9">
    <source>
        <dbReference type="Proteomes" id="UP000635071"/>
    </source>
</evidence>
<protein>
    <recommendedName>
        <fullName evidence="2">precorrin-2 dehydrogenase</fullName>
        <ecNumber evidence="2">1.3.1.76</ecNumber>
    </recommendedName>
</protein>
<dbReference type="SUPFAM" id="SSF51735">
    <property type="entry name" value="NAD(P)-binding Rossmann-fold domains"/>
    <property type="match status" value="1"/>
</dbReference>
<dbReference type="EMBL" id="BMJM01000004">
    <property type="protein sequence ID" value="GGE09348.1"/>
    <property type="molecule type" value="Genomic_DNA"/>
</dbReference>
<dbReference type="Proteomes" id="UP000635071">
    <property type="component" value="Unassembled WGS sequence"/>
</dbReference>
<keyword evidence="3" id="KW-0560">Oxidoreductase</keyword>
<evidence type="ECO:0000256" key="6">
    <source>
        <dbReference type="ARBA" id="ARBA00047561"/>
    </source>
</evidence>
<evidence type="ECO:0000256" key="2">
    <source>
        <dbReference type="ARBA" id="ARBA00012400"/>
    </source>
</evidence>
<reference evidence="8" key="2">
    <citation type="submission" date="2020-09" db="EMBL/GenBank/DDBJ databases">
        <authorList>
            <person name="Sun Q."/>
            <person name="Zhou Y."/>
        </authorList>
    </citation>
    <scope>NUCLEOTIDE SEQUENCE</scope>
    <source>
        <strain evidence="8">CGMCC 1.15519</strain>
    </source>
</reference>